<dbReference type="EMBL" id="JABTTQ020000008">
    <property type="protein sequence ID" value="KAK6150432.1"/>
    <property type="molecule type" value="Genomic_DNA"/>
</dbReference>
<keyword evidence="6" id="KW-1185">Reference proteome</keyword>
<dbReference type="PANTHER" id="PTHR31234:SF68">
    <property type="entry name" value="EXPRESSED PROTEIN"/>
    <property type="match status" value="1"/>
</dbReference>
<gene>
    <name evidence="5" type="ORF">DH2020_015364</name>
</gene>
<feature type="compositionally biased region" description="Basic and acidic residues" evidence="3">
    <location>
        <begin position="1"/>
        <end position="16"/>
    </location>
</feature>
<evidence type="ECO:0000313" key="6">
    <source>
        <dbReference type="Proteomes" id="UP001318860"/>
    </source>
</evidence>
<feature type="transmembrane region" description="Helical" evidence="4">
    <location>
        <begin position="74"/>
        <end position="95"/>
    </location>
</feature>
<feature type="region of interest" description="Disordered" evidence="3">
    <location>
        <begin position="1"/>
        <end position="24"/>
    </location>
</feature>
<evidence type="ECO:0008006" key="7">
    <source>
        <dbReference type="Google" id="ProtNLM"/>
    </source>
</evidence>
<keyword evidence="4" id="KW-1133">Transmembrane helix</keyword>
<comment type="caution">
    <text evidence="5">The sequence shown here is derived from an EMBL/GenBank/DDBJ whole genome shotgun (WGS) entry which is preliminary data.</text>
</comment>
<evidence type="ECO:0000256" key="3">
    <source>
        <dbReference type="SAM" id="MobiDB-lite"/>
    </source>
</evidence>
<keyword evidence="4" id="KW-0812">Transmembrane</keyword>
<protein>
    <recommendedName>
        <fullName evidence="7">Late embryogenesis abundant protein LEA-2 subgroup domain-containing protein</fullName>
    </recommendedName>
</protein>
<organism evidence="5 6">
    <name type="scientific">Rehmannia glutinosa</name>
    <name type="common">Chinese foxglove</name>
    <dbReference type="NCBI Taxonomy" id="99300"/>
    <lineage>
        <taxon>Eukaryota</taxon>
        <taxon>Viridiplantae</taxon>
        <taxon>Streptophyta</taxon>
        <taxon>Embryophyta</taxon>
        <taxon>Tracheophyta</taxon>
        <taxon>Spermatophyta</taxon>
        <taxon>Magnoliopsida</taxon>
        <taxon>eudicotyledons</taxon>
        <taxon>Gunneridae</taxon>
        <taxon>Pentapetalae</taxon>
        <taxon>asterids</taxon>
        <taxon>lamiids</taxon>
        <taxon>Lamiales</taxon>
        <taxon>Orobanchaceae</taxon>
        <taxon>Rehmannieae</taxon>
        <taxon>Rehmannia</taxon>
    </lineage>
</organism>
<evidence type="ECO:0000256" key="4">
    <source>
        <dbReference type="SAM" id="Phobius"/>
    </source>
</evidence>
<dbReference type="InterPro" id="IPR044839">
    <property type="entry name" value="NDR1-like"/>
</dbReference>
<comment type="subcellular location">
    <subcellularLocation>
        <location evidence="1">Membrane</location>
    </subcellularLocation>
</comment>
<dbReference type="Proteomes" id="UP001318860">
    <property type="component" value="Unassembled WGS sequence"/>
</dbReference>
<keyword evidence="2 4" id="KW-0472">Membrane</keyword>
<name>A0ABR0WVQ4_REHGL</name>
<evidence type="ECO:0000256" key="1">
    <source>
        <dbReference type="ARBA" id="ARBA00004370"/>
    </source>
</evidence>
<accession>A0ABR0WVQ4</accession>
<evidence type="ECO:0000256" key="2">
    <source>
        <dbReference type="ARBA" id="ARBA00023136"/>
    </source>
</evidence>
<dbReference type="PANTHER" id="PTHR31234">
    <property type="entry name" value="LATE EMBRYOGENESIS ABUNDANT (LEA) HYDROXYPROLINE-RICH GLYCOPROTEIN FAMILY"/>
    <property type="match status" value="1"/>
</dbReference>
<sequence length="294" mass="32079">MEERLPPSDPTKDDRPPLPPPPAAAAADLETYVVQIPRDQIYRVPPPEHARIYEHYHKRTSPNNHKTTTCRKTLCWAAAVPILLIAAAVIAVLAIRATLYNPTSPEFSVAAIQARNLDQPVKDHRHRPEFDVTLRAGNPNPRLSVSYKEGGEASLVFKNQKIGQGQILSTVEQPPNGGSVDFPVVLYGNGPPPLSPEIKKSLIDGATEKSMVVTIEVPMEINSWVRNERKDIKISCNFRVKNSLMNKTKISSQECRGGTHSSLAVGPAPGFAPLLPVRAPAVVKMPTEYSAGAV</sequence>
<proteinExistence type="predicted"/>
<evidence type="ECO:0000313" key="5">
    <source>
        <dbReference type="EMBL" id="KAK6150432.1"/>
    </source>
</evidence>
<reference evidence="5 6" key="1">
    <citation type="journal article" date="2021" name="Comput. Struct. Biotechnol. J.">
        <title>De novo genome assembly of the potent medicinal plant Rehmannia glutinosa using nanopore technology.</title>
        <authorList>
            <person name="Ma L."/>
            <person name="Dong C."/>
            <person name="Song C."/>
            <person name="Wang X."/>
            <person name="Zheng X."/>
            <person name="Niu Y."/>
            <person name="Chen S."/>
            <person name="Feng W."/>
        </authorList>
    </citation>
    <scope>NUCLEOTIDE SEQUENCE [LARGE SCALE GENOMIC DNA]</scope>
    <source>
        <strain evidence="5">DH-2019</strain>
    </source>
</reference>